<dbReference type="EMBL" id="ACCL02000011">
    <property type="protein sequence ID" value="EET60368.1"/>
    <property type="molecule type" value="Genomic_DNA"/>
</dbReference>
<reference evidence="6" key="1">
    <citation type="submission" date="2009-07" db="EMBL/GenBank/DDBJ databases">
        <authorList>
            <person name="Weinstock G."/>
            <person name="Sodergren E."/>
            <person name="Clifton S."/>
            <person name="Fulton L."/>
            <person name="Fulton B."/>
            <person name="Courtney L."/>
            <person name="Fronick C."/>
            <person name="Harrison M."/>
            <person name="Strong C."/>
            <person name="Farmer C."/>
            <person name="Delahaunty K."/>
            <person name="Markovic C."/>
            <person name="Hall O."/>
            <person name="Minx P."/>
            <person name="Tomlinson C."/>
            <person name="Mitreva M."/>
            <person name="Nelson J."/>
            <person name="Hou S."/>
            <person name="Wollam A."/>
            <person name="Pepin K.H."/>
            <person name="Johnson M."/>
            <person name="Bhonagiri V."/>
            <person name="Nash W.E."/>
            <person name="Warren W."/>
            <person name="Chinwalla A."/>
            <person name="Mardis E.R."/>
            <person name="Wilson R.K."/>
        </authorList>
    </citation>
    <scope>NUCLEOTIDE SEQUENCE [LARGE SCALE GENOMIC DNA]</scope>
    <source>
        <strain evidence="6">DSM 14469</strain>
    </source>
</reference>
<keyword evidence="3" id="KW-0378">Hydrolase</keyword>
<organism evidence="6 7">
    <name type="scientific">Marvinbryantia formatexigens DSM 14469</name>
    <dbReference type="NCBI Taxonomy" id="478749"/>
    <lineage>
        <taxon>Bacteria</taxon>
        <taxon>Bacillati</taxon>
        <taxon>Bacillota</taxon>
        <taxon>Clostridia</taxon>
        <taxon>Lachnospirales</taxon>
        <taxon>Lachnospiraceae</taxon>
        <taxon>Marvinbryantia</taxon>
    </lineage>
</organism>
<dbReference type="GO" id="GO:0009254">
    <property type="term" value="P:peptidoglycan turnover"/>
    <property type="evidence" value="ECO:0007669"/>
    <property type="project" value="TreeGrafter"/>
</dbReference>
<sequence>MNINKEYISNQNTYAENNPVNIVIHNTDNFNKGADAKAHAKAQHDGNFQGMSAHLYVDDKSAYLAAPYNRGTWHVGVNYGGKLFGTVNNRNSVAIEMCVNAGYNYEKAFQNTVEVTKQLMKELNIPASRVYTHYDVCAKNCPSQIRAKGDWERFKKLIGASDENISGVQIGDSNVEAIAKVVYGEAGVIASRNGFLGVAQCIHDMLENGGYGKTVREVMQKNYSAYGSKVTSDAAQQAVFDVFKKGVRRFADAEILQFRSFTNYSDGNGNMDRQKCAQLLEKYEYLGKDSSSTKWGHLYFGHKTDRQPETLNKQNRVQCGSFTKRENAEKLVTQLKAAGFDAIIKTEGRIYKVQAGAYDVLANAQAQVKRLQAAGFDAIIK</sequence>
<dbReference type="Proteomes" id="UP000005561">
    <property type="component" value="Unassembled WGS sequence"/>
</dbReference>
<dbReference type="Gene3D" id="3.40.80.10">
    <property type="entry name" value="Peptidoglycan recognition protein-like"/>
    <property type="match status" value="1"/>
</dbReference>
<evidence type="ECO:0000256" key="1">
    <source>
        <dbReference type="ARBA" id="ARBA00001561"/>
    </source>
</evidence>
<dbReference type="SMART" id="SM00644">
    <property type="entry name" value="Ami_2"/>
    <property type="match status" value="1"/>
</dbReference>
<dbReference type="GO" id="GO:0008745">
    <property type="term" value="F:N-acetylmuramoyl-L-alanine amidase activity"/>
    <property type="evidence" value="ECO:0007669"/>
    <property type="project" value="UniProtKB-EC"/>
</dbReference>
<dbReference type="Gene3D" id="3.30.70.1070">
    <property type="entry name" value="Sporulation related repeat"/>
    <property type="match status" value="1"/>
</dbReference>
<dbReference type="InterPro" id="IPR036505">
    <property type="entry name" value="Amidase/PGRP_sf"/>
</dbReference>
<evidence type="ECO:0000259" key="5">
    <source>
        <dbReference type="PROSITE" id="PS51724"/>
    </source>
</evidence>
<dbReference type="GO" id="GO:0042834">
    <property type="term" value="F:peptidoglycan binding"/>
    <property type="evidence" value="ECO:0007669"/>
    <property type="project" value="InterPro"/>
</dbReference>
<dbReference type="eggNOG" id="COG5632">
    <property type="taxonomic scope" value="Bacteria"/>
</dbReference>
<dbReference type="Pfam" id="PF05036">
    <property type="entry name" value="SPOR"/>
    <property type="match status" value="1"/>
</dbReference>
<dbReference type="SUPFAM" id="SSF110997">
    <property type="entry name" value="Sporulation related repeat"/>
    <property type="match status" value="1"/>
</dbReference>
<gene>
    <name evidence="6" type="ORF">BRYFOR_07564</name>
</gene>
<dbReference type="Pfam" id="PF01510">
    <property type="entry name" value="Amidase_2"/>
    <property type="match status" value="1"/>
</dbReference>
<name>C6LG04_9FIRM</name>
<comment type="catalytic activity">
    <reaction evidence="1">
        <text>Hydrolyzes the link between N-acetylmuramoyl residues and L-amino acid residues in certain cell-wall glycopeptides.</text>
        <dbReference type="EC" id="3.5.1.28"/>
    </reaction>
</comment>
<dbReference type="GO" id="GO:0071555">
    <property type="term" value="P:cell wall organization"/>
    <property type="evidence" value="ECO:0007669"/>
    <property type="project" value="UniProtKB-KW"/>
</dbReference>
<dbReference type="InterPro" id="IPR036680">
    <property type="entry name" value="SPOR-like_sf"/>
</dbReference>
<comment type="caution">
    <text evidence="6">The sequence shown here is derived from an EMBL/GenBank/DDBJ whole genome shotgun (WGS) entry which is preliminary data.</text>
</comment>
<dbReference type="eggNOG" id="COG3087">
    <property type="taxonomic scope" value="Bacteria"/>
</dbReference>
<dbReference type="AlphaFoldDB" id="C6LG04"/>
<dbReference type="PANTHER" id="PTHR30417">
    <property type="entry name" value="N-ACETYLMURAMOYL-L-ALANINE AMIDASE AMID"/>
    <property type="match status" value="1"/>
</dbReference>
<proteinExistence type="predicted"/>
<dbReference type="InterPro" id="IPR007730">
    <property type="entry name" value="SPOR-like_dom"/>
</dbReference>
<dbReference type="EC" id="3.5.1.28" evidence="2"/>
<dbReference type="STRING" id="168384.SAMN05660368_04268"/>
<evidence type="ECO:0000313" key="6">
    <source>
        <dbReference type="EMBL" id="EET60368.1"/>
    </source>
</evidence>
<dbReference type="InterPro" id="IPR002502">
    <property type="entry name" value="Amidase_domain"/>
</dbReference>
<dbReference type="OrthoDB" id="1851050at2"/>
<feature type="domain" description="SPOR" evidence="5">
    <location>
        <begin position="309"/>
        <end position="381"/>
    </location>
</feature>
<dbReference type="SUPFAM" id="SSF55846">
    <property type="entry name" value="N-acetylmuramoyl-L-alanine amidase-like"/>
    <property type="match status" value="1"/>
</dbReference>
<dbReference type="GO" id="GO:0009253">
    <property type="term" value="P:peptidoglycan catabolic process"/>
    <property type="evidence" value="ECO:0007669"/>
    <property type="project" value="InterPro"/>
</dbReference>
<keyword evidence="7" id="KW-1185">Reference proteome</keyword>
<dbReference type="CDD" id="cd06583">
    <property type="entry name" value="PGRP"/>
    <property type="match status" value="1"/>
</dbReference>
<evidence type="ECO:0000256" key="2">
    <source>
        <dbReference type="ARBA" id="ARBA00011901"/>
    </source>
</evidence>
<accession>C6LG04</accession>
<dbReference type="RefSeq" id="WP_006862348.1">
    <property type="nucleotide sequence ID" value="NZ_ACCL02000011.1"/>
</dbReference>
<dbReference type="InterPro" id="IPR051206">
    <property type="entry name" value="NAMLAA_amidase_2"/>
</dbReference>
<keyword evidence="4" id="KW-0961">Cell wall biogenesis/degradation</keyword>
<dbReference type="PANTHER" id="PTHR30417:SF1">
    <property type="entry name" value="N-ACETYLMURAMOYL-L-ALANINE AMIDASE AMID"/>
    <property type="match status" value="1"/>
</dbReference>
<evidence type="ECO:0000313" key="7">
    <source>
        <dbReference type="Proteomes" id="UP000005561"/>
    </source>
</evidence>
<dbReference type="PROSITE" id="PS51724">
    <property type="entry name" value="SPOR"/>
    <property type="match status" value="1"/>
</dbReference>
<evidence type="ECO:0000256" key="3">
    <source>
        <dbReference type="ARBA" id="ARBA00022801"/>
    </source>
</evidence>
<evidence type="ECO:0000256" key="4">
    <source>
        <dbReference type="ARBA" id="ARBA00023316"/>
    </source>
</evidence>
<protein>
    <recommendedName>
        <fullName evidence="2">N-acetylmuramoyl-L-alanine amidase</fullName>
        <ecNumber evidence="2">3.5.1.28</ecNumber>
    </recommendedName>
</protein>